<reference evidence="2" key="1">
    <citation type="submission" date="2023-08" db="EMBL/GenBank/DDBJ databases">
        <title>A de novo genome assembly of Solanum verrucosum Schlechtendal, a Mexican diploid species geographically isolated from the other diploid A-genome species in potato relatives.</title>
        <authorList>
            <person name="Hosaka K."/>
        </authorList>
    </citation>
    <scope>NUCLEOTIDE SEQUENCE</scope>
    <source>
        <tissue evidence="2">Young leaves</tissue>
    </source>
</reference>
<dbReference type="Proteomes" id="UP001234989">
    <property type="component" value="Chromosome 6"/>
</dbReference>
<protein>
    <submittedName>
        <fullName evidence="2">Uncharacterized protein</fullName>
    </submittedName>
</protein>
<evidence type="ECO:0000313" key="2">
    <source>
        <dbReference type="EMBL" id="WMV32947.1"/>
    </source>
</evidence>
<dbReference type="EMBL" id="CP133617">
    <property type="protein sequence ID" value="WMV32947.1"/>
    <property type="molecule type" value="Genomic_DNA"/>
</dbReference>
<keyword evidence="3" id="KW-1185">Reference proteome</keyword>
<name>A0AAF0TTU9_SOLVR</name>
<proteinExistence type="predicted"/>
<gene>
    <name evidence="2" type="ORF">MTR67_026332</name>
</gene>
<evidence type="ECO:0000256" key="1">
    <source>
        <dbReference type="SAM" id="MobiDB-lite"/>
    </source>
</evidence>
<feature type="region of interest" description="Disordered" evidence="1">
    <location>
        <begin position="1"/>
        <end position="25"/>
    </location>
</feature>
<feature type="region of interest" description="Disordered" evidence="1">
    <location>
        <begin position="45"/>
        <end position="106"/>
    </location>
</feature>
<accession>A0AAF0TTU9</accession>
<feature type="compositionally biased region" description="Basic and acidic residues" evidence="1">
    <location>
        <begin position="87"/>
        <end position="106"/>
    </location>
</feature>
<evidence type="ECO:0000313" key="3">
    <source>
        <dbReference type="Proteomes" id="UP001234989"/>
    </source>
</evidence>
<sequence>MTRSGKVVESDAPNDNNASRSKGKAIVFQNDALTEELNNETLNEVDDAQKNVIPGDTKRSNVGVVPHSVPTKLLPKVTPPFPQRLKKRDEHTRVGHKEEKYGLRDD</sequence>
<organism evidence="2 3">
    <name type="scientific">Solanum verrucosum</name>
    <dbReference type="NCBI Taxonomy" id="315347"/>
    <lineage>
        <taxon>Eukaryota</taxon>
        <taxon>Viridiplantae</taxon>
        <taxon>Streptophyta</taxon>
        <taxon>Embryophyta</taxon>
        <taxon>Tracheophyta</taxon>
        <taxon>Spermatophyta</taxon>
        <taxon>Magnoliopsida</taxon>
        <taxon>eudicotyledons</taxon>
        <taxon>Gunneridae</taxon>
        <taxon>Pentapetalae</taxon>
        <taxon>asterids</taxon>
        <taxon>lamiids</taxon>
        <taxon>Solanales</taxon>
        <taxon>Solanaceae</taxon>
        <taxon>Solanoideae</taxon>
        <taxon>Solaneae</taxon>
        <taxon>Solanum</taxon>
    </lineage>
</organism>
<dbReference type="AlphaFoldDB" id="A0AAF0TTU9"/>